<proteinExistence type="inferred from homology"/>
<dbReference type="InterPro" id="IPR013929">
    <property type="entry name" value="RPAP1_C"/>
</dbReference>
<evidence type="ECO:0000256" key="2">
    <source>
        <dbReference type="SAM" id="MobiDB-lite"/>
    </source>
</evidence>
<feature type="domain" description="RPAP1 C-terminal" evidence="3">
    <location>
        <begin position="255"/>
        <end position="323"/>
    </location>
</feature>
<evidence type="ECO:0000313" key="5">
    <source>
        <dbReference type="EMBL" id="RKP31865.1"/>
    </source>
</evidence>
<comment type="similarity">
    <text evidence="1">Belongs to the RPAP1 family.</text>
</comment>
<dbReference type="Proteomes" id="UP000268321">
    <property type="component" value="Unassembled WGS sequence"/>
</dbReference>
<feature type="region of interest" description="Disordered" evidence="2">
    <location>
        <begin position="188"/>
        <end position="208"/>
    </location>
</feature>
<accession>A0A4P9ZFU0</accession>
<name>A0A4P9ZFU0_9ASCO</name>
<evidence type="ECO:0000256" key="1">
    <source>
        <dbReference type="ARBA" id="ARBA00009953"/>
    </source>
</evidence>
<dbReference type="AlphaFoldDB" id="A0A4P9ZFU0"/>
<dbReference type="PANTHER" id="PTHR21483">
    <property type="entry name" value="RNA POLYMERASE II-ASSOCIATED PROTEIN 1"/>
    <property type="match status" value="1"/>
</dbReference>
<dbReference type="Pfam" id="PF08621">
    <property type="entry name" value="RPAP1_N"/>
    <property type="match status" value="1"/>
</dbReference>
<feature type="domain" description="RPAP1 N-terminal" evidence="4">
    <location>
        <begin position="64"/>
        <end position="108"/>
    </location>
</feature>
<evidence type="ECO:0000313" key="6">
    <source>
        <dbReference type="Proteomes" id="UP000268321"/>
    </source>
</evidence>
<gene>
    <name evidence="5" type="ORF">METBISCDRAFT_13129</name>
</gene>
<sequence length="424" mass="48185">MDLIGDIVERTPAKMSEPVFGDAARRSGFPELKRIDFRQKRSRFKSDTKPKSRDQQPAEASEAQRIHEENMKKILLLTVEEISAEKEELLASLDPKFLQALLKRTEARNASHESHEHAEGHAGWIGGGRNGTLLPQLDDADVKKALGVESVLFAEEDTELFAKESYIKQDKESGEDTEISPSVYQLVEDPQPSKPSVHFPVPKSEGPDLDINDPEFYGKLHEKYYPDLPKETSKLAWMTTPVQERKFSAYESISDMRFDFKGNLIELDGKSQDIPTYMGLHHHSDNEQLAGYTIPELVHFSRSVVPTQRCLGIQVLGRILHKIGLHKYNIVPLSAHEEEDENPAYTSEIAKVRTQFEDLMWDLLAQVRAIDSIVEASNELKTRNLSVRNYALEALWLWKKGGGRVPEVKKTEEDEIAENICNRQ</sequence>
<dbReference type="OrthoDB" id="348201at2759"/>
<protein>
    <submittedName>
        <fullName evidence="5">Uncharacterized protein</fullName>
    </submittedName>
</protein>
<dbReference type="PANTHER" id="PTHR21483:SF18">
    <property type="entry name" value="RNA POLYMERASE II-ASSOCIATED PROTEIN 1"/>
    <property type="match status" value="1"/>
</dbReference>
<keyword evidence="6" id="KW-1185">Reference proteome</keyword>
<evidence type="ECO:0000259" key="3">
    <source>
        <dbReference type="Pfam" id="PF08620"/>
    </source>
</evidence>
<dbReference type="EMBL" id="ML004436">
    <property type="protein sequence ID" value="RKP31865.1"/>
    <property type="molecule type" value="Genomic_DNA"/>
</dbReference>
<dbReference type="InterPro" id="IPR039913">
    <property type="entry name" value="RPAP1/Rba50"/>
</dbReference>
<dbReference type="Pfam" id="PF08620">
    <property type="entry name" value="RPAP1_C"/>
    <property type="match status" value="1"/>
</dbReference>
<dbReference type="GO" id="GO:0006366">
    <property type="term" value="P:transcription by RNA polymerase II"/>
    <property type="evidence" value="ECO:0007669"/>
    <property type="project" value="InterPro"/>
</dbReference>
<dbReference type="InterPro" id="IPR013930">
    <property type="entry name" value="RPAP1_N"/>
</dbReference>
<feature type="region of interest" description="Disordered" evidence="2">
    <location>
        <begin position="36"/>
        <end position="66"/>
    </location>
</feature>
<evidence type="ECO:0000259" key="4">
    <source>
        <dbReference type="Pfam" id="PF08621"/>
    </source>
</evidence>
<reference evidence="6" key="1">
    <citation type="journal article" date="2018" name="Nat. Microbiol.">
        <title>Leveraging single-cell genomics to expand the fungal tree of life.</title>
        <authorList>
            <person name="Ahrendt S.R."/>
            <person name="Quandt C.A."/>
            <person name="Ciobanu D."/>
            <person name="Clum A."/>
            <person name="Salamov A."/>
            <person name="Andreopoulos B."/>
            <person name="Cheng J.F."/>
            <person name="Woyke T."/>
            <person name="Pelin A."/>
            <person name="Henrissat B."/>
            <person name="Reynolds N.K."/>
            <person name="Benny G.L."/>
            <person name="Smith M.E."/>
            <person name="James T.Y."/>
            <person name="Grigoriev I.V."/>
        </authorList>
    </citation>
    <scope>NUCLEOTIDE SEQUENCE [LARGE SCALE GENOMIC DNA]</scope>
    <source>
        <strain evidence="6">Baker2002</strain>
    </source>
</reference>
<organism evidence="5 6">
    <name type="scientific">Metschnikowia bicuspidata</name>
    <dbReference type="NCBI Taxonomy" id="27322"/>
    <lineage>
        <taxon>Eukaryota</taxon>
        <taxon>Fungi</taxon>
        <taxon>Dikarya</taxon>
        <taxon>Ascomycota</taxon>
        <taxon>Saccharomycotina</taxon>
        <taxon>Pichiomycetes</taxon>
        <taxon>Metschnikowiaceae</taxon>
        <taxon>Metschnikowia</taxon>
    </lineage>
</organism>